<dbReference type="PROSITE" id="PS50994">
    <property type="entry name" value="INTEGRASE"/>
    <property type="match status" value="1"/>
</dbReference>
<dbReference type="InterPro" id="IPR001584">
    <property type="entry name" value="Integrase_cat-core"/>
</dbReference>
<evidence type="ECO:0000259" key="1">
    <source>
        <dbReference type="PROSITE" id="PS50994"/>
    </source>
</evidence>
<dbReference type="InterPro" id="IPR012337">
    <property type="entry name" value="RNaseH-like_sf"/>
</dbReference>
<keyword evidence="3" id="KW-1185">Reference proteome</keyword>
<reference evidence="3" key="1">
    <citation type="submission" date="2019-09" db="EMBL/GenBank/DDBJ databases">
        <title>Mumia zhuanghuii sp. nov. isolated from the intestinal contents of plateau pika (Ochotona curzoniae) in the Qinghai-Tibet plateau of China.</title>
        <authorList>
            <person name="Tian Z."/>
        </authorList>
    </citation>
    <scope>NUCLEOTIDE SEQUENCE [LARGE SCALE GENOMIC DNA]</scope>
    <source>
        <strain evidence="3">L-031</strain>
    </source>
</reference>
<evidence type="ECO:0000313" key="2">
    <source>
        <dbReference type="EMBL" id="QEW04637.1"/>
    </source>
</evidence>
<name>A0A5J6L859_9MICO</name>
<proteinExistence type="predicted"/>
<dbReference type="SUPFAM" id="SSF53098">
    <property type="entry name" value="Ribonuclease H-like"/>
    <property type="match status" value="1"/>
</dbReference>
<dbReference type="Proteomes" id="UP000325516">
    <property type="component" value="Chromosome"/>
</dbReference>
<dbReference type="InterPro" id="IPR036397">
    <property type="entry name" value="RNaseH_sf"/>
</dbReference>
<dbReference type="GO" id="GO:0015074">
    <property type="term" value="P:DNA integration"/>
    <property type="evidence" value="ECO:0007669"/>
    <property type="project" value="InterPro"/>
</dbReference>
<dbReference type="AlphaFoldDB" id="A0A5J6L859"/>
<accession>A0A5J6L859</accession>
<dbReference type="Gene3D" id="3.30.420.10">
    <property type="entry name" value="Ribonuclease H-like superfamily/Ribonuclease H"/>
    <property type="match status" value="1"/>
</dbReference>
<sequence length="617" mass="70317">MASHEAIALTISGEVYEIEKTNTRGVSLVHRVTNEQRTLTHSELAELLEADDGRSPRIFDNLPRHIVEAATILAADIEEVLTGIGRNGRRRPEYDLSSTTQERRVIRKLNEMADNGRGMSRSTFFDKLSKYRRDGLIGLVDGRAIREFKTTVDRLDWRVYTILVNVVNAQKNRSTGTVSRIIQETSNQVRDTYGLVKLPSRSRFYQLVRMLGGGKHTTGSAKTRRSLGNRPDRTFAKAAPLFPGAQVEIDTNTMDVEVRTPKGERVRPLLSIMVDVHTRSILAFTIRLKATKGIDQALLLAQAATPRTARPSREWFRDLLKRENPKLSLMPQEEYESHAHGMPFIFPRDITTDRGKDYVSTTFRAAAEKLQCSLVLSAPHTPTSKPHVERTFGSVNSLFTQYLEGYVGRSTEHRGTKVSTDELLTVEMLRELFEDWVIRTWQNRPHEGLRDRLYPTRLLSPNQVAERAAMTAAQFRAPLTREDYIRMLDSHFRVIRSTGVTVATREYDSDELHRLRYEKSRHPRHGGKWEVKVDPYNPACVWVVDRDGALIECHKRGEEDSLLEPNFPEVEDDYRILTARSDAEITGTPMPTPILTPLPEYVAPEPELDDDDFTPAF</sequence>
<feature type="domain" description="Integrase catalytic" evidence="1">
    <location>
        <begin position="239"/>
        <end position="469"/>
    </location>
</feature>
<protein>
    <submittedName>
        <fullName evidence="2">Transposase</fullName>
    </submittedName>
</protein>
<dbReference type="EMBL" id="CP044232">
    <property type="protein sequence ID" value="QEW04637.1"/>
    <property type="molecule type" value="Genomic_DNA"/>
</dbReference>
<dbReference type="GO" id="GO:0003676">
    <property type="term" value="F:nucleic acid binding"/>
    <property type="evidence" value="ECO:0007669"/>
    <property type="project" value="InterPro"/>
</dbReference>
<gene>
    <name evidence="2" type="ORF">F6J85_17130</name>
</gene>
<organism evidence="2 3">
    <name type="scientific">Microbacterium lushaniae</name>
    <dbReference type="NCBI Taxonomy" id="2614639"/>
    <lineage>
        <taxon>Bacteria</taxon>
        <taxon>Bacillati</taxon>
        <taxon>Actinomycetota</taxon>
        <taxon>Actinomycetes</taxon>
        <taxon>Micrococcales</taxon>
        <taxon>Microbacteriaceae</taxon>
        <taxon>Microbacterium</taxon>
    </lineage>
</organism>
<evidence type="ECO:0000313" key="3">
    <source>
        <dbReference type="Proteomes" id="UP000325516"/>
    </source>
</evidence>
<dbReference type="RefSeq" id="WP_150926934.1">
    <property type="nucleotide sequence ID" value="NZ_CP044232.1"/>
</dbReference>
<dbReference type="KEGG" id="mlz:F6J85_17130"/>